<dbReference type="Proteomes" id="UP001403385">
    <property type="component" value="Unassembled WGS sequence"/>
</dbReference>
<keyword evidence="2" id="KW-1185">Reference proteome</keyword>
<evidence type="ECO:0000313" key="1">
    <source>
        <dbReference type="EMBL" id="MEN7548955.1"/>
    </source>
</evidence>
<dbReference type="Pfam" id="PF19937">
    <property type="entry name" value="GldC-like"/>
    <property type="match status" value="1"/>
</dbReference>
<dbReference type="NCBIfam" id="TIGR03515">
    <property type="entry name" value="GldC"/>
    <property type="match status" value="1"/>
</dbReference>
<dbReference type="EMBL" id="JBDKWZ010000007">
    <property type="protein sequence ID" value="MEN7548955.1"/>
    <property type="molecule type" value="Genomic_DNA"/>
</dbReference>
<name>A0AAW9S932_9BACT</name>
<proteinExistence type="predicted"/>
<organism evidence="1 2">
    <name type="scientific">Rapidithrix thailandica</name>
    <dbReference type="NCBI Taxonomy" id="413964"/>
    <lineage>
        <taxon>Bacteria</taxon>
        <taxon>Pseudomonadati</taxon>
        <taxon>Bacteroidota</taxon>
        <taxon>Cytophagia</taxon>
        <taxon>Cytophagales</taxon>
        <taxon>Flammeovirgaceae</taxon>
        <taxon>Rapidithrix</taxon>
    </lineage>
</organism>
<reference evidence="1 2" key="1">
    <citation type="submission" date="2024-04" db="EMBL/GenBank/DDBJ databases">
        <title>Novel genus in family Flammeovirgaceae.</title>
        <authorList>
            <person name="Nguyen T.H."/>
            <person name="Vuong T.Q."/>
            <person name="Le H."/>
            <person name="Kim S.-G."/>
        </authorList>
    </citation>
    <scope>NUCLEOTIDE SEQUENCE [LARGE SCALE GENOMIC DNA]</scope>
    <source>
        <strain evidence="1 2">JCM 23209</strain>
    </source>
</reference>
<sequence length="113" mass="13193">MKESEIRFKIELDDQKVPEKIFWQATDGASKGLEEAKAISVSIWDHSYKETLRIDLWGKDMPIHEMKRFYIDILGGLANSMRTATNDEFMANELDQLCDKFVQHLKEENKKGQ</sequence>
<evidence type="ECO:0000313" key="2">
    <source>
        <dbReference type="Proteomes" id="UP001403385"/>
    </source>
</evidence>
<dbReference type="InterPro" id="IPR019854">
    <property type="entry name" value="Motility-assoc_prot_GldC"/>
</dbReference>
<protein>
    <submittedName>
        <fullName evidence="1">Gliding motility protein GldC</fullName>
    </submittedName>
</protein>
<comment type="caution">
    <text evidence="1">The sequence shown here is derived from an EMBL/GenBank/DDBJ whole genome shotgun (WGS) entry which is preliminary data.</text>
</comment>
<dbReference type="AlphaFoldDB" id="A0AAW9S932"/>
<accession>A0AAW9S932</accession>
<gene>
    <name evidence="1" type="primary">gldC</name>
    <name evidence="1" type="ORF">AAG747_13615</name>
</gene>
<dbReference type="RefSeq" id="WP_346821729.1">
    <property type="nucleotide sequence ID" value="NZ_JBDKWZ010000007.1"/>
</dbReference>